<sequence length="238" mass="26620">MNQLIKKVATDLYSVQMKWVAWYLPIVFVVYVALLAFVAEPELRTMSLLTFTFQTATIFMLVCGILASFVFLPVYIKQGVTRKTYFKATILSSIALATTIIVITAFATWVLTFFKRYTTLFDEVVLSSLVVIEGNWFLISFAYVIVIFIYYLAGWLISLGFYRYGAAGGFGFIAISLVLIFLTDIIWNLNTPKPIVGIIPIGSFSINIGIAFILSLIIIAIVVTIVQKVTKDIAIVVE</sequence>
<evidence type="ECO:0000313" key="2">
    <source>
        <dbReference type="EMBL" id="ARK29868.1"/>
    </source>
</evidence>
<keyword evidence="1" id="KW-0812">Transmembrane</keyword>
<dbReference type="STRING" id="199441.BkAM31D_08330"/>
<keyword evidence="1" id="KW-1133">Transmembrane helix</keyword>
<evidence type="ECO:0008006" key="4">
    <source>
        <dbReference type="Google" id="ProtNLM"/>
    </source>
</evidence>
<feature type="transmembrane region" description="Helical" evidence="1">
    <location>
        <begin position="169"/>
        <end position="189"/>
    </location>
</feature>
<proteinExistence type="predicted"/>
<dbReference type="KEGG" id="bkw:BkAM31D_08330"/>
<feature type="transmembrane region" description="Helical" evidence="1">
    <location>
        <begin position="134"/>
        <end position="157"/>
    </location>
</feature>
<feature type="transmembrane region" description="Helical" evidence="1">
    <location>
        <begin position="88"/>
        <end position="114"/>
    </location>
</feature>
<reference evidence="2 3" key="1">
    <citation type="submission" date="2017-04" db="EMBL/GenBank/DDBJ databases">
        <title>Bacillus krulwichiae AM31D Genome sequencing and assembly.</title>
        <authorList>
            <person name="Krulwich T.A."/>
            <person name="Anastor L."/>
            <person name="Ehrlich R."/>
            <person name="Ehrlich G.D."/>
            <person name="Janto B."/>
        </authorList>
    </citation>
    <scope>NUCLEOTIDE SEQUENCE [LARGE SCALE GENOMIC DNA]</scope>
    <source>
        <strain evidence="2 3">AM31D</strain>
    </source>
</reference>
<protein>
    <recommendedName>
        <fullName evidence="4">ABC-2 family transporter protein</fullName>
    </recommendedName>
</protein>
<dbReference type="AlphaFoldDB" id="A0A1X9M8Y9"/>
<feature type="transmembrane region" description="Helical" evidence="1">
    <location>
        <begin position="51"/>
        <end position="76"/>
    </location>
</feature>
<dbReference type="EMBL" id="CP020814">
    <property type="protein sequence ID" value="ARK29868.1"/>
    <property type="molecule type" value="Genomic_DNA"/>
</dbReference>
<dbReference type="Proteomes" id="UP000193006">
    <property type="component" value="Chromosome"/>
</dbReference>
<accession>A0A1X9M8Y9</accession>
<organism evidence="2 3">
    <name type="scientific">Halalkalibacter krulwichiae</name>
    <dbReference type="NCBI Taxonomy" id="199441"/>
    <lineage>
        <taxon>Bacteria</taxon>
        <taxon>Bacillati</taxon>
        <taxon>Bacillota</taxon>
        <taxon>Bacilli</taxon>
        <taxon>Bacillales</taxon>
        <taxon>Bacillaceae</taxon>
        <taxon>Halalkalibacter</taxon>
    </lineage>
</organism>
<name>A0A1X9M8Y9_9BACI</name>
<dbReference type="RefSeq" id="WP_066152343.1">
    <property type="nucleotide sequence ID" value="NZ_CP020814.1"/>
</dbReference>
<evidence type="ECO:0000313" key="3">
    <source>
        <dbReference type="Proteomes" id="UP000193006"/>
    </source>
</evidence>
<evidence type="ECO:0000256" key="1">
    <source>
        <dbReference type="SAM" id="Phobius"/>
    </source>
</evidence>
<feature type="transmembrane region" description="Helical" evidence="1">
    <location>
        <begin position="20"/>
        <end position="39"/>
    </location>
</feature>
<feature type="transmembrane region" description="Helical" evidence="1">
    <location>
        <begin position="195"/>
        <end position="226"/>
    </location>
</feature>
<keyword evidence="3" id="KW-1185">Reference proteome</keyword>
<keyword evidence="1" id="KW-0472">Membrane</keyword>
<gene>
    <name evidence="2" type="ORF">BkAM31D_08330</name>
</gene>